<evidence type="ECO:0000313" key="3">
    <source>
        <dbReference type="EMBL" id="GAA2333981.1"/>
    </source>
</evidence>
<reference evidence="4" key="1">
    <citation type="journal article" date="2019" name="Int. J. Syst. Evol. Microbiol.">
        <title>The Global Catalogue of Microorganisms (GCM) 10K type strain sequencing project: providing services to taxonomists for standard genome sequencing and annotation.</title>
        <authorList>
            <consortium name="The Broad Institute Genomics Platform"/>
            <consortium name="The Broad Institute Genome Sequencing Center for Infectious Disease"/>
            <person name="Wu L."/>
            <person name="Ma J."/>
        </authorList>
    </citation>
    <scope>NUCLEOTIDE SEQUENCE [LARGE SCALE GENOMIC DNA]</scope>
    <source>
        <strain evidence="4">JCM 3272</strain>
    </source>
</reference>
<feature type="region of interest" description="Disordered" evidence="1">
    <location>
        <begin position="138"/>
        <end position="172"/>
    </location>
</feature>
<dbReference type="InterPro" id="IPR043534">
    <property type="entry name" value="EBDG/EBM"/>
</dbReference>
<evidence type="ECO:0000256" key="1">
    <source>
        <dbReference type="SAM" id="MobiDB-lite"/>
    </source>
</evidence>
<organism evidence="3 4">
    <name type="scientific">Dactylosporangium salmoneum</name>
    <dbReference type="NCBI Taxonomy" id="53361"/>
    <lineage>
        <taxon>Bacteria</taxon>
        <taxon>Bacillati</taxon>
        <taxon>Actinomycetota</taxon>
        <taxon>Actinomycetes</taxon>
        <taxon>Micromonosporales</taxon>
        <taxon>Micromonosporaceae</taxon>
        <taxon>Dactylosporangium</taxon>
    </lineage>
</organism>
<evidence type="ECO:0000313" key="4">
    <source>
        <dbReference type="Proteomes" id="UP001501444"/>
    </source>
</evidence>
<dbReference type="PANTHER" id="PTHR43536">
    <property type="entry name" value="MANNOSYLGLYCOPROTEIN ENDO-BETA-MANNOSIDASE"/>
    <property type="match status" value="1"/>
</dbReference>
<keyword evidence="4" id="KW-1185">Reference proteome</keyword>
<dbReference type="PROSITE" id="PS50022">
    <property type="entry name" value="FA58C_3"/>
    <property type="match status" value="1"/>
</dbReference>
<dbReference type="EMBL" id="BAAARV010000013">
    <property type="protein sequence ID" value="GAA2333981.1"/>
    <property type="molecule type" value="Genomic_DNA"/>
</dbReference>
<proteinExistence type="predicted"/>
<dbReference type="Gene3D" id="3.20.20.80">
    <property type="entry name" value="Glycosidases"/>
    <property type="match status" value="1"/>
</dbReference>
<dbReference type="SUPFAM" id="SSF51445">
    <property type="entry name" value="(Trans)glycosidases"/>
    <property type="match status" value="1"/>
</dbReference>
<dbReference type="InterPro" id="IPR000421">
    <property type="entry name" value="FA58C"/>
</dbReference>
<name>A0ABP5SL88_9ACTN</name>
<dbReference type="Pfam" id="PF22633">
    <property type="entry name" value="F5_F8_type_C_2"/>
    <property type="match status" value="1"/>
</dbReference>
<comment type="caution">
    <text evidence="3">The sequence shown here is derived from an EMBL/GenBank/DDBJ whole genome shotgun (WGS) entry which is preliminary data.</text>
</comment>
<dbReference type="InterPro" id="IPR008979">
    <property type="entry name" value="Galactose-bd-like_sf"/>
</dbReference>
<feature type="domain" description="F5/8 type C" evidence="2">
    <location>
        <begin position="1"/>
        <end position="57"/>
    </location>
</feature>
<dbReference type="Proteomes" id="UP001501444">
    <property type="component" value="Unassembled WGS sequence"/>
</dbReference>
<evidence type="ECO:0000259" key="2">
    <source>
        <dbReference type="PROSITE" id="PS50022"/>
    </source>
</evidence>
<sequence length="172" mass="18320">MAVDGDPSTRWSSSYSDNQWIQVDLGAGATFDGVTIVWETAFASELRVLVSGDGTTFRQAAAVSNGATPLRIVVNNVPVFCRGGAWGWDELLRRAMPDRLPAAVALHKDIGFNMIRAWLGSVTREELYDRCDAAGIMVSSPTGRPPRRGSSSTASTWAAGASRCAPTPTTAT</sequence>
<dbReference type="SUPFAM" id="SSF49785">
    <property type="entry name" value="Galactose-binding domain-like"/>
    <property type="match status" value="1"/>
</dbReference>
<gene>
    <name evidence="3" type="ORF">GCM10010170_013420</name>
</gene>
<dbReference type="InterPro" id="IPR017853">
    <property type="entry name" value="GH"/>
</dbReference>
<feature type="compositionally biased region" description="Low complexity" evidence="1">
    <location>
        <begin position="149"/>
        <end position="162"/>
    </location>
</feature>
<dbReference type="PANTHER" id="PTHR43536:SF1">
    <property type="entry name" value="MANNOSYLGLYCOPROTEIN ENDO-BETA-MANNOSIDASE"/>
    <property type="match status" value="1"/>
</dbReference>
<dbReference type="RefSeq" id="WP_344611361.1">
    <property type="nucleotide sequence ID" value="NZ_BAAARV010000013.1"/>
</dbReference>
<protein>
    <recommendedName>
        <fullName evidence="2">F5/8 type C domain-containing protein</fullName>
    </recommendedName>
</protein>
<dbReference type="Gene3D" id="2.60.120.260">
    <property type="entry name" value="Galactose-binding domain-like"/>
    <property type="match status" value="1"/>
</dbReference>
<accession>A0ABP5SL88</accession>